<dbReference type="Gene3D" id="3.90.700.10">
    <property type="entry name" value="Succinate dehydrogenase/fumarate reductase flavoprotein, catalytic domain"/>
    <property type="match status" value="1"/>
</dbReference>
<dbReference type="InterPro" id="IPR027477">
    <property type="entry name" value="Succ_DH/fumarate_Rdtase_cat_sf"/>
</dbReference>
<organism evidence="1 2">
    <name type="scientific">Gigaspora rosea</name>
    <dbReference type="NCBI Taxonomy" id="44941"/>
    <lineage>
        <taxon>Eukaryota</taxon>
        <taxon>Fungi</taxon>
        <taxon>Fungi incertae sedis</taxon>
        <taxon>Mucoromycota</taxon>
        <taxon>Glomeromycotina</taxon>
        <taxon>Glomeromycetes</taxon>
        <taxon>Diversisporales</taxon>
        <taxon>Gigasporaceae</taxon>
        <taxon>Gigaspora</taxon>
    </lineage>
</organism>
<reference evidence="1 2" key="1">
    <citation type="submission" date="2018-06" db="EMBL/GenBank/DDBJ databases">
        <title>Comparative genomics reveals the genomic features of Rhizophagus irregularis, R. cerebriforme, R. diaphanum and Gigaspora rosea, and their symbiotic lifestyle signature.</title>
        <authorList>
            <person name="Morin E."/>
            <person name="San Clemente H."/>
            <person name="Chen E.C.H."/>
            <person name="De La Providencia I."/>
            <person name="Hainaut M."/>
            <person name="Kuo A."/>
            <person name="Kohler A."/>
            <person name="Murat C."/>
            <person name="Tang N."/>
            <person name="Roy S."/>
            <person name="Loubradou J."/>
            <person name="Henrissat B."/>
            <person name="Grigoriev I.V."/>
            <person name="Corradi N."/>
            <person name="Roux C."/>
            <person name="Martin F.M."/>
        </authorList>
    </citation>
    <scope>NUCLEOTIDE SEQUENCE [LARGE SCALE GENOMIC DNA]</scope>
    <source>
        <strain evidence="1 2">DAOM 194757</strain>
    </source>
</reference>
<dbReference type="OrthoDB" id="10252157at2759"/>
<proteinExistence type="predicted"/>
<dbReference type="EMBL" id="QKWP01004104">
    <property type="protein sequence ID" value="RIB00498.1"/>
    <property type="molecule type" value="Genomic_DNA"/>
</dbReference>
<dbReference type="PANTHER" id="PTHR43400">
    <property type="entry name" value="FUMARATE REDUCTASE"/>
    <property type="match status" value="1"/>
</dbReference>
<comment type="caution">
    <text evidence="1">The sequence shown here is derived from an EMBL/GenBank/DDBJ whole genome shotgun (WGS) entry which is preliminary data.</text>
</comment>
<sequence length="250" mass="28653">MQSLKKQRSQTLDYQKSTVNETLAYIESQSLVKQEYKRDKKLALAEEISLAKEIGISASQLKATFNDHNDIASNKKKDPFGKKFFYNFPITINDQFHVALMSPALYYVDINAESEVRDMQEQVIPGLFEEFQAALESENPGINSACKGKNHDSTMTISTKKHTIERLAAFRKNKISFGIILEEISSVKPPFKAFESKIEIWFHTYQEEPIEVILTQYTVLNFAKKVETNNPVNYQEINSQLVLRKAENQG</sequence>
<keyword evidence="2" id="KW-1185">Reference proteome</keyword>
<dbReference type="Proteomes" id="UP000266673">
    <property type="component" value="Unassembled WGS sequence"/>
</dbReference>
<dbReference type="Gene3D" id="3.50.50.60">
    <property type="entry name" value="FAD/NAD(P)-binding domain"/>
    <property type="match status" value="1"/>
</dbReference>
<gene>
    <name evidence="1" type="ORF">C2G38_2234108</name>
</gene>
<protein>
    <submittedName>
        <fullName evidence="1">Uncharacterized protein</fullName>
    </submittedName>
</protein>
<evidence type="ECO:0000313" key="2">
    <source>
        <dbReference type="Proteomes" id="UP000266673"/>
    </source>
</evidence>
<dbReference type="InterPro" id="IPR050315">
    <property type="entry name" value="FAD-oxidoreductase_2"/>
</dbReference>
<dbReference type="InterPro" id="IPR036188">
    <property type="entry name" value="FAD/NAD-bd_sf"/>
</dbReference>
<evidence type="ECO:0000313" key="1">
    <source>
        <dbReference type="EMBL" id="RIB00498.1"/>
    </source>
</evidence>
<accession>A0A397TUB8</accession>
<dbReference type="STRING" id="44941.A0A397TUB8"/>
<dbReference type="SUPFAM" id="SSF56425">
    <property type="entry name" value="Succinate dehydrogenase/fumarate reductase flavoprotein, catalytic domain"/>
    <property type="match status" value="1"/>
</dbReference>
<name>A0A397TUB8_9GLOM</name>
<dbReference type="AlphaFoldDB" id="A0A397TUB8"/>
<dbReference type="PANTHER" id="PTHR43400:SF1">
    <property type="entry name" value="FUMARATE REDUCTASE"/>
    <property type="match status" value="1"/>
</dbReference>